<proteinExistence type="inferred from homology"/>
<sequence length="353" mass="38013">MTRHETIIDLFSDTKSLPTPKMRQAMMEAVVGDEQADEDPTILKLCDKVATLLGQDAAVFMPSGTMCNQVAIAVHCRPGDEVVCDRTAHILNAEGGGPAATSGVTTYPIDGEHGVFDRMALRRAIRPESRYTPTSRLVVIEQTSNLGGGTIWPSDTIRGVVEEARNAGLSLHMDGARLLNAQVATGIDAKEYARLFDSVWIDLSKGLGAPVGAVLAGSFDFVQRAWRVKQRLGGAMRQAGFLAAAGIYALDHHVDRLAEDHENAQLLATGLAKIDGISIPLSHVQTNIIFMDVSGTGISSTEFVAGMKSRGVLFGDFGSAGVRAVTYINCTRRDIERVLQIVTDFVKDFQKLS</sequence>
<evidence type="ECO:0000259" key="6">
    <source>
        <dbReference type="Pfam" id="PF01212"/>
    </source>
</evidence>
<dbReference type="GO" id="GO:0008732">
    <property type="term" value="F:L-allo-threonine aldolase activity"/>
    <property type="evidence" value="ECO:0007669"/>
    <property type="project" value="TreeGrafter"/>
</dbReference>
<dbReference type="PIRSF" id="PIRSF017617">
    <property type="entry name" value="Thr_aldolase"/>
    <property type="match status" value="1"/>
</dbReference>
<keyword evidence="4" id="KW-0456">Lyase</keyword>
<dbReference type="PANTHER" id="PTHR48097">
    <property type="entry name" value="L-THREONINE ALDOLASE-RELATED"/>
    <property type="match status" value="1"/>
</dbReference>
<evidence type="ECO:0000256" key="1">
    <source>
        <dbReference type="ARBA" id="ARBA00001933"/>
    </source>
</evidence>
<dbReference type="InterPro" id="IPR015422">
    <property type="entry name" value="PyrdxlP-dep_Trfase_small"/>
</dbReference>
<dbReference type="InterPro" id="IPR023603">
    <property type="entry name" value="Low_specificity_L-TA-like"/>
</dbReference>
<accession>A0A2I2GKE2</accession>
<comment type="caution">
    <text evidence="7">The sequence shown here is derived from an EMBL/GenBank/DDBJ whole genome shotgun (WGS) entry which is preliminary data.</text>
</comment>
<dbReference type="AlphaFoldDB" id="A0A2I2GKE2"/>
<keyword evidence="3" id="KW-0663">Pyridoxal phosphate</keyword>
<dbReference type="Pfam" id="PF01212">
    <property type="entry name" value="Beta_elim_lyase"/>
    <property type="match status" value="1"/>
</dbReference>
<dbReference type="OrthoDB" id="10261951at2759"/>
<dbReference type="Gene3D" id="3.90.1150.10">
    <property type="entry name" value="Aspartate Aminotransferase, domain 1"/>
    <property type="match status" value="1"/>
</dbReference>
<evidence type="ECO:0000313" key="7">
    <source>
        <dbReference type="EMBL" id="PLB53352.1"/>
    </source>
</evidence>
<dbReference type="NCBIfam" id="NF041359">
    <property type="entry name" value="GntG_guanitoxin"/>
    <property type="match status" value="1"/>
</dbReference>
<evidence type="ECO:0000256" key="5">
    <source>
        <dbReference type="PIRSR" id="PIRSR017617-1"/>
    </source>
</evidence>
<feature type="domain" description="Aromatic amino acid beta-eliminating lyase/threonine aldolase" evidence="6">
    <location>
        <begin position="9"/>
        <end position="292"/>
    </location>
</feature>
<reference evidence="7 8" key="1">
    <citation type="submission" date="2016-12" db="EMBL/GenBank/DDBJ databases">
        <title>The genomes of Aspergillus section Nigri reveals drivers in fungal speciation.</title>
        <authorList>
            <consortium name="DOE Joint Genome Institute"/>
            <person name="Vesth T.C."/>
            <person name="Nybo J."/>
            <person name="Theobald S."/>
            <person name="Brandl J."/>
            <person name="Frisvad J.C."/>
            <person name="Nielsen K.F."/>
            <person name="Lyhne E.K."/>
            <person name="Kogle M.E."/>
            <person name="Kuo A."/>
            <person name="Riley R."/>
            <person name="Clum A."/>
            <person name="Nolan M."/>
            <person name="Lipzen A."/>
            <person name="Salamov A."/>
            <person name="Henrissat B."/>
            <person name="Wiebenga A."/>
            <person name="De Vries R.P."/>
            <person name="Grigoriev I.V."/>
            <person name="Mortensen U.H."/>
            <person name="Andersen M.R."/>
            <person name="Baker S.E."/>
        </authorList>
    </citation>
    <scope>NUCLEOTIDE SEQUENCE [LARGE SCALE GENOMIC DNA]</scope>
    <source>
        <strain evidence="7 8">IBT 23096</strain>
    </source>
</reference>
<gene>
    <name evidence="7" type="ORF">P170DRAFT_349360</name>
</gene>
<organism evidence="7 8">
    <name type="scientific">Aspergillus steynii IBT 23096</name>
    <dbReference type="NCBI Taxonomy" id="1392250"/>
    <lineage>
        <taxon>Eukaryota</taxon>
        <taxon>Fungi</taxon>
        <taxon>Dikarya</taxon>
        <taxon>Ascomycota</taxon>
        <taxon>Pezizomycotina</taxon>
        <taxon>Eurotiomycetes</taxon>
        <taxon>Eurotiomycetidae</taxon>
        <taxon>Eurotiales</taxon>
        <taxon>Aspergillaceae</taxon>
        <taxon>Aspergillus</taxon>
        <taxon>Aspergillus subgen. Circumdati</taxon>
    </lineage>
</organism>
<dbReference type="GO" id="GO:0006545">
    <property type="term" value="P:glycine biosynthetic process"/>
    <property type="evidence" value="ECO:0007669"/>
    <property type="project" value="TreeGrafter"/>
</dbReference>
<dbReference type="SUPFAM" id="SSF53383">
    <property type="entry name" value="PLP-dependent transferases"/>
    <property type="match status" value="1"/>
</dbReference>
<dbReference type="RefSeq" id="XP_024708654.1">
    <property type="nucleotide sequence ID" value="XM_024843731.1"/>
</dbReference>
<comment type="similarity">
    <text evidence="2">Belongs to the threonine aldolase family.</text>
</comment>
<evidence type="ECO:0000256" key="3">
    <source>
        <dbReference type="ARBA" id="ARBA00022898"/>
    </source>
</evidence>
<evidence type="ECO:0000256" key="4">
    <source>
        <dbReference type="ARBA" id="ARBA00023239"/>
    </source>
</evidence>
<evidence type="ECO:0000256" key="2">
    <source>
        <dbReference type="ARBA" id="ARBA00006966"/>
    </source>
</evidence>
<dbReference type="STRING" id="1392250.A0A2I2GKE2"/>
<dbReference type="GeneID" id="36551431"/>
<dbReference type="GO" id="GO:0006567">
    <property type="term" value="P:L-threonine catabolic process"/>
    <property type="evidence" value="ECO:0007669"/>
    <property type="project" value="TreeGrafter"/>
</dbReference>
<dbReference type="GO" id="GO:0005829">
    <property type="term" value="C:cytosol"/>
    <property type="evidence" value="ECO:0007669"/>
    <property type="project" value="TreeGrafter"/>
</dbReference>
<protein>
    <submittedName>
        <fullName evidence="7">Threonine aldolase</fullName>
    </submittedName>
</protein>
<feature type="modified residue" description="N6-(pyridoxal phosphate)lysine" evidence="5">
    <location>
        <position position="205"/>
    </location>
</feature>
<dbReference type="FunFam" id="3.40.640.10:FF:000030">
    <property type="entry name" value="Low-specificity L-threonine aldolase"/>
    <property type="match status" value="1"/>
</dbReference>
<dbReference type="EMBL" id="MSFO01000002">
    <property type="protein sequence ID" value="PLB53352.1"/>
    <property type="molecule type" value="Genomic_DNA"/>
</dbReference>
<keyword evidence="8" id="KW-1185">Reference proteome</keyword>
<comment type="cofactor">
    <cofactor evidence="1">
        <name>pyridoxal 5'-phosphate</name>
        <dbReference type="ChEBI" id="CHEBI:597326"/>
    </cofactor>
</comment>
<dbReference type="PANTHER" id="PTHR48097:SF9">
    <property type="entry name" value="L-THREONINE ALDOLASE"/>
    <property type="match status" value="1"/>
</dbReference>
<dbReference type="Gene3D" id="3.40.640.10">
    <property type="entry name" value="Type I PLP-dependent aspartate aminotransferase-like (Major domain)"/>
    <property type="match status" value="1"/>
</dbReference>
<name>A0A2I2GKE2_9EURO</name>
<dbReference type="InterPro" id="IPR015424">
    <property type="entry name" value="PyrdxlP-dep_Trfase"/>
</dbReference>
<dbReference type="InterPro" id="IPR015421">
    <property type="entry name" value="PyrdxlP-dep_Trfase_major"/>
</dbReference>
<dbReference type="VEuPathDB" id="FungiDB:P170DRAFT_349360"/>
<evidence type="ECO:0000313" key="8">
    <source>
        <dbReference type="Proteomes" id="UP000234275"/>
    </source>
</evidence>
<dbReference type="InterPro" id="IPR001597">
    <property type="entry name" value="ArAA_b-elim_lyase/Thr_aldolase"/>
</dbReference>
<dbReference type="FunFam" id="3.90.1150.10:FF:000041">
    <property type="entry name" value="Low-specificity L-threonine aldolase"/>
    <property type="match status" value="1"/>
</dbReference>
<dbReference type="Proteomes" id="UP000234275">
    <property type="component" value="Unassembled WGS sequence"/>
</dbReference>